<reference evidence="1 2" key="1">
    <citation type="journal article" date="2022" name="New Phytol.">
        <title>Ecological generalism drives hyperdiversity of secondary metabolite gene clusters in xylarialean endophytes.</title>
        <authorList>
            <person name="Franco M.E.E."/>
            <person name="Wisecaver J.H."/>
            <person name="Arnold A.E."/>
            <person name="Ju Y.M."/>
            <person name="Slot J.C."/>
            <person name="Ahrendt S."/>
            <person name="Moore L.P."/>
            <person name="Eastman K.E."/>
            <person name="Scott K."/>
            <person name="Konkel Z."/>
            <person name="Mondo S.J."/>
            <person name="Kuo A."/>
            <person name="Hayes R.D."/>
            <person name="Haridas S."/>
            <person name="Andreopoulos B."/>
            <person name="Riley R."/>
            <person name="LaButti K."/>
            <person name="Pangilinan J."/>
            <person name="Lipzen A."/>
            <person name="Amirebrahimi M."/>
            <person name="Yan J."/>
            <person name="Adam C."/>
            <person name="Keymanesh K."/>
            <person name="Ng V."/>
            <person name="Louie K."/>
            <person name="Northen T."/>
            <person name="Drula E."/>
            <person name="Henrissat B."/>
            <person name="Hsieh H.M."/>
            <person name="Youens-Clark K."/>
            <person name="Lutzoni F."/>
            <person name="Miadlikowska J."/>
            <person name="Eastwood D.C."/>
            <person name="Hamelin R.C."/>
            <person name="Grigoriev I.V."/>
            <person name="U'Ren J.M."/>
        </authorList>
    </citation>
    <scope>NUCLEOTIDE SEQUENCE [LARGE SCALE GENOMIC DNA]</scope>
    <source>
        <strain evidence="1 2">CBS 119005</strain>
    </source>
</reference>
<organism evidence="1 2">
    <name type="scientific">Hypoxylon rubiginosum</name>
    <dbReference type="NCBI Taxonomy" id="110542"/>
    <lineage>
        <taxon>Eukaryota</taxon>
        <taxon>Fungi</taxon>
        <taxon>Dikarya</taxon>
        <taxon>Ascomycota</taxon>
        <taxon>Pezizomycotina</taxon>
        <taxon>Sordariomycetes</taxon>
        <taxon>Xylariomycetidae</taxon>
        <taxon>Xylariales</taxon>
        <taxon>Hypoxylaceae</taxon>
        <taxon>Hypoxylon</taxon>
    </lineage>
</organism>
<sequence length="129" mass="14055">MSSGPLPSQRCLLSDLTTRHVGDKVRFLGCVTGYSTHSAILTLQHEYPRGTRVKVNTDVALLLQKLNAEQTNVGQWVHVIGYITSVKQALTKATMGSHTANIGVQALVLWIAEDLDIASYEHALVSKAE</sequence>
<protein>
    <submittedName>
        <fullName evidence="1">CST complex subunit Ten1</fullName>
    </submittedName>
</protein>
<gene>
    <name evidence="1" type="ORF">F4820DRAFT_50721</name>
</gene>
<proteinExistence type="predicted"/>
<dbReference type="EMBL" id="MU393543">
    <property type="protein sequence ID" value="KAI4861726.1"/>
    <property type="molecule type" value="Genomic_DNA"/>
</dbReference>
<evidence type="ECO:0000313" key="2">
    <source>
        <dbReference type="Proteomes" id="UP001497700"/>
    </source>
</evidence>
<dbReference type="Proteomes" id="UP001497700">
    <property type="component" value="Unassembled WGS sequence"/>
</dbReference>
<comment type="caution">
    <text evidence="1">The sequence shown here is derived from an EMBL/GenBank/DDBJ whole genome shotgun (WGS) entry which is preliminary data.</text>
</comment>
<evidence type="ECO:0000313" key="1">
    <source>
        <dbReference type="EMBL" id="KAI4861726.1"/>
    </source>
</evidence>
<accession>A0ACB9YQQ2</accession>
<name>A0ACB9YQQ2_9PEZI</name>
<keyword evidence="2" id="KW-1185">Reference proteome</keyword>